<evidence type="ECO:0000256" key="1">
    <source>
        <dbReference type="ARBA" id="ARBA00022651"/>
    </source>
</evidence>
<dbReference type="Pfam" id="PF24793">
    <property type="entry name" value="GINT1_N"/>
    <property type="match status" value="1"/>
</dbReference>
<keyword evidence="1" id="KW-0624">Polysaccharide degradation</keyword>
<dbReference type="SUPFAM" id="SSF75005">
    <property type="entry name" value="Arabinanase/levansucrase/invertase"/>
    <property type="match status" value="1"/>
</dbReference>
<dbReference type="PANTHER" id="PTHR43772">
    <property type="entry name" value="ENDO-1,4-BETA-XYLANASE"/>
    <property type="match status" value="1"/>
</dbReference>
<dbReference type="RefSeq" id="WP_379756973.1">
    <property type="nucleotide sequence ID" value="NZ_JBHSYB010000026.1"/>
</dbReference>
<accession>A0ABW3J4Y0</accession>
<name>A0ABW3J4Y0_9FLAO</name>
<keyword evidence="1" id="KW-0858">Xylan degradation</keyword>
<evidence type="ECO:0000313" key="5">
    <source>
        <dbReference type="Proteomes" id="UP001597051"/>
    </source>
</evidence>
<feature type="domain" description="Glucosamine inositolphosphorylceramide transferase 1 N-terminal" evidence="3">
    <location>
        <begin position="63"/>
        <end position="298"/>
    </location>
</feature>
<dbReference type="InterPro" id="IPR023296">
    <property type="entry name" value="Glyco_hydro_beta-prop_sf"/>
</dbReference>
<dbReference type="PANTHER" id="PTHR43772:SF2">
    <property type="entry name" value="PUTATIVE (AFU_ORTHOLOGUE AFUA_2G04480)-RELATED"/>
    <property type="match status" value="1"/>
</dbReference>
<keyword evidence="5" id="KW-1185">Reference proteome</keyword>
<dbReference type="Gene3D" id="2.115.10.20">
    <property type="entry name" value="Glycosyl hydrolase domain, family 43"/>
    <property type="match status" value="1"/>
</dbReference>
<sequence>MKKILITIFFLIFLVLVVFNYRIPFLKQKGGPWSIGFANSNSIPEDIFVQKNTKYPLEQLKSINDSTHFLADPFFLKVKDTFYLFFEHKKIEPNAEIGLLTSTDGRNYMYRGTVLKEKFHLSYPQVFKYKESYYMIPESQGSNHVLLYKASCFPFGWKVCDTLLKNIKLKDPTIYLSDTLNILLATDNKLTMYMYQSDSLFGKWKLHKKPKVIMGSESRCGGRIFVDKNGLIVPIQNATNGYGFGVSLYNLTFKNGDYTIKRVKPFFLKRHEYIKEYNAGMHHFDIQKINKCYYYVYDGNRLGDKKNLWNIKGSLKMNYYDAKNWFYQNLN</sequence>
<organism evidence="4 5">
    <name type="scientific">Flavobacterium myungsuense</name>
    <dbReference type="NCBI Taxonomy" id="651823"/>
    <lineage>
        <taxon>Bacteria</taxon>
        <taxon>Pseudomonadati</taxon>
        <taxon>Bacteroidota</taxon>
        <taxon>Flavobacteriia</taxon>
        <taxon>Flavobacteriales</taxon>
        <taxon>Flavobacteriaceae</taxon>
        <taxon>Flavobacterium</taxon>
    </lineage>
</organism>
<gene>
    <name evidence="4" type="ORF">ACFQ0S_09960</name>
</gene>
<dbReference type="EMBL" id="JBHTIZ010000025">
    <property type="protein sequence ID" value="MFD0984798.1"/>
    <property type="molecule type" value="Genomic_DNA"/>
</dbReference>
<dbReference type="InterPro" id="IPR056442">
    <property type="entry name" value="GINT1_N"/>
</dbReference>
<comment type="caution">
    <text evidence="4">The sequence shown here is derived from an EMBL/GenBank/DDBJ whole genome shotgun (WGS) entry which is preliminary data.</text>
</comment>
<evidence type="ECO:0000313" key="4">
    <source>
        <dbReference type="EMBL" id="MFD0984798.1"/>
    </source>
</evidence>
<keyword evidence="2" id="KW-0119">Carbohydrate metabolism</keyword>
<dbReference type="Proteomes" id="UP001597051">
    <property type="component" value="Unassembled WGS sequence"/>
</dbReference>
<dbReference type="InterPro" id="IPR052176">
    <property type="entry name" value="Glycosyl_Hydrlase_43_Enz"/>
</dbReference>
<evidence type="ECO:0000259" key="3">
    <source>
        <dbReference type="Pfam" id="PF24793"/>
    </source>
</evidence>
<evidence type="ECO:0000256" key="2">
    <source>
        <dbReference type="ARBA" id="ARBA00023277"/>
    </source>
</evidence>
<reference evidence="5" key="1">
    <citation type="journal article" date="2019" name="Int. J. Syst. Evol. Microbiol.">
        <title>The Global Catalogue of Microorganisms (GCM) 10K type strain sequencing project: providing services to taxonomists for standard genome sequencing and annotation.</title>
        <authorList>
            <consortium name="The Broad Institute Genomics Platform"/>
            <consortium name="The Broad Institute Genome Sequencing Center for Infectious Disease"/>
            <person name="Wu L."/>
            <person name="Ma J."/>
        </authorList>
    </citation>
    <scope>NUCLEOTIDE SEQUENCE [LARGE SCALE GENOMIC DNA]</scope>
    <source>
        <strain evidence="5">CECT 7649</strain>
    </source>
</reference>
<proteinExistence type="predicted"/>
<protein>
    <recommendedName>
        <fullName evidence="3">Glucosamine inositolphosphorylceramide transferase 1 N-terminal domain-containing protein</fullName>
    </recommendedName>
</protein>